<evidence type="ECO:0000313" key="5">
    <source>
        <dbReference type="EMBL" id="MFC3637282.1"/>
    </source>
</evidence>
<dbReference type="RefSeq" id="WP_191320887.1">
    <property type="nucleotide sequence ID" value="NZ_BNCG01000029.1"/>
</dbReference>
<dbReference type="Gene3D" id="3.10.560.10">
    <property type="entry name" value="Outer membrane lipoprotein wza domain like"/>
    <property type="match status" value="1"/>
</dbReference>
<protein>
    <submittedName>
        <fullName evidence="5">Polysaccharide biosynthesis/export family protein</fullName>
    </submittedName>
</protein>
<feature type="chain" id="PRO_5045180261" evidence="2">
    <location>
        <begin position="24"/>
        <end position="194"/>
    </location>
</feature>
<accession>A0ABV7UFK1</accession>
<comment type="caution">
    <text evidence="5">The sequence shown here is derived from an EMBL/GenBank/DDBJ whole genome shotgun (WGS) entry which is preliminary data.</text>
</comment>
<dbReference type="Pfam" id="PF02563">
    <property type="entry name" value="Poly_export"/>
    <property type="match status" value="1"/>
</dbReference>
<name>A0ABV7UFK1_9HYPH</name>
<dbReference type="InterPro" id="IPR019554">
    <property type="entry name" value="Soluble_ligand-bd"/>
</dbReference>
<dbReference type="Proteomes" id="UP001595704">
    <property type="component" value="Unassembled WGS sequence"/>
</dbReference>
<sequence length="194" mass="20855">MYFRATNRHLSFTFLTVALISLAGCIHDDEAASNAAAAVEPAAFAQRLDAGDQLRVTVFGEDRLTGSLTVESDGRITLPLAGPVEVAGLTPQEASKRIARQLEGNLVQPRITVSVTAWRPVYVAGEVERAGQYAWQPGLNLASALALAGGATRRASRDEILVQRAGRGPLVTMRQSPETPVYPGDLLKVPERFF</sequence>
<evidence type="ECO:0000259" key="3">
    <source>
        <dbReference type="Pfam" id="PF02563"/>
    </source>
</evidence>
<evidence type="ECO:0000256" key="2">
    <source>
        <dbReference type="SAM" id="SignalP"/>
    </source>
</evidence>
<dbReference type="PANTHER" id="PTHR33619:SF3">
    <property type="entry name" value="POLYSACCHARIDE EXPORT PROTEIN GFCE-RELATED"/>
    <property type="match status" value="1"/>
</dbReference>
<dbReference type="PANTHER" id="PTHR33619">
    <property type="entry name" value="POLYSACCHARIDE EXPORT PROTEIN GFCE-RELATED"/>
    <property type="match status" value="1"/>
</dbReference>
<evidence type="ECO:0000256" key="1">
    <source>
        <dbReference type="ARBA" id="ARBA00022729"/>
    </source>
</evidence>
<keyword evidence="1 2" id="KW-0732">Signal</keyword>
<evidence type="ECO:0000313" key="6">
    <source>
        <dbReference type="Proteomes" id="UP001595704"/>
    </source>
</evidence>
<gene>
    <name evidence="5" type="ORF">ACFONL_07780</name>
</gene>
<feature type="signal peptide" evidence="2">
    <location>
        <begin position="1"/>
        <end position="23"/>
    </location>
</feature>
<dbReference type="Gene3D" id="3.30.1950.10">
    <property type="entry name" value="wza like domain"/>
    <property type="match status" value="1"/>
</dbReference>
<dbReference type="PROSITE" id="PS51257">
    <property type="entry name" value="PROKAR_LIPOPROTEIN"/>
    <property type="match status" value="1"/>
</dbReference>
<feature type="domain" description="Soluble ligand binding" evidence="4">
    <location>
        <begin position="121"/>
        <end position="167"/>
    </location>
</feature>
<proteinExistence type="predicted"/>
<feature type="domain" description="Polysaccharide export protein N-terminal" evidence="3">
    <location>
        <begin position="45"/>
        <end position="116"/>
    </location>
</feature>
<dbReference type="InterPro" id="IPR003715">
    <property type="entry name" value="Poly_export_N"/>
</dbReference>
<dbReference type="EMBL" id="JBHRYC010000031">
    <property type="protein sequence ID" value="MFC3637282.1"/>
    <property type="molecule type" value="Genomic_DNA"/>
</dbReference>
<organism evidence="5 6">
    <name type="scientific">Camelimonas fluminis</name>
    <dbReference type="NCBI Taxonomy" id="1576911"/>
    <lineage>
        <taxon>Bacteria</taxon>
        <taxon>Pseudomonadati</taxon>
        <taxon>Pseudomonadota</taxon>
        <taxon>Alphaproteobacteria</taxon>
        <taxon>Hyphomicrobiales</taxon>
        <taxon>Chelatococcaceae</taxon>
        <taxon>Camelimonas</taxon>
    </lineage>
</organism>
<reference evidence="6" key="1">
    <citation type="journal article" date="2019" name="Int. J. Syst. Evol. Microbiol.">
        <title>The Global Catalogue of Microorganisms (GCM) 10K type strain sequencing project: providing services to taxonomists for standard genome sequencing and annotation.</title>
        <authorList>
            <consortium name="The Broad Institute Genomics Platform"/>
            <consortium name="The Broad Institute Genome Sequencing Center for Infectious Disease"/>
            <person name="Wu L."/>
            <person name="Ma J."/>
        </authorList>
    </citation>
    <scope>NUCLEOTIDE SEQUENCE [LARGE SCALE GENOMIC DNA]</scope>
    <source>
        <strain evidence="6">KCTC 42282</strain>
    </source>
</reference>
<dbReference type="Pfam" id="PF10531">
    <property type="entry name" value="SLBB"/>
    <property type="match status" value="1"/>
</dbReference>
<dbReference type="InterPro" id="IPR049712">
    <property type="entry name" value="Poly_export"/>
</dbReference>
<evidence type="ECO:0000259" key="4">
    <source>
        <dbReference type="Pfam" id="PF10531"/>
    </source>
</evidence>
<keyword evidence="6" id="KW-1185">Reference proteome</keyword>